<comment type="caution">
    <text evidence="1">The sequence shown here is derived from an EMBL/GenBank/DDBJ whole genome shotgun (WGS) entry which is preliminary data.</text>
</comment>
<reference evidence="1 2" key="1">
    <citation type="journal article" date="2024" name="G3 (Bethesda)">
        <title>Genome assembly of Hibiscus sabdariffa L. provides insights into metabolisms of medicinal natural products.</title>
        <authorList>
            <person name="Kim T."/>
        </authorList>
    </citation>
    <scope>NUCLEOTIDE SEQUENCE [LARGE SCALE GENOMIC DNA]</scope>
    <source>
        <strain evidence="1">TK-2024</strain>
        <tissue evidence="1">Old leaves</tissue>
    </source>
</reference>
<evidence type="ECO:0000313" key="1">
    <source>
        <dbReference type="EMBL" id="KAK9038117.1"/>
    </source>
</evidence>
<organism evidence="1 2">
    <name type="scientific">Hibiscus sabdariffa</name>
    <name type="common">roselle</name>
    <dbReference type="NCBI Taxonomy" id="183260"/>
    <lineage>
        <taxon>Eukaryota</taxon>
        <taxon>Viridiplantae</taxon>
        <taxon>Streptophyta</taxon>
        <taxon>Embryophyta</taxon>
        <taxon>Tracheophyta</taxon>
        <taxon>Spermatophyta</taxon>
        <taxon>Magnoliopsida</taxon>
        <taxon>eudicotyledons</taxon>
        <taxon>Gunneridae</taxon>
        <taxon>Pentapetalae</taxon>
        <taxon>rosids</taxon>
        <taxon>malvids</taxon>
        <taxon>Malvales</taxon>
        <taxon>Malvaceae</taxon>
        <taxon>Malvoideae</taxon>
        <taxon>Hibiscus</taxon>
    </lineage>
</organism>
<name>A0ABR2TL84_9ROSI</name>
<protein>
    <submittedName>
        <fullName evidence="1">Uncharacterized protein</fullName>
    </submittedName>
</protein>
<proteinExistence type="predicted"/>
<evidence type="ECO:0000313" key="2">
    <source>
        <dbReference type="Proteomes" id="UP001396334"/>
    </source>
</evidence>
<accession>A0ABR2TL84</accession>
<sequence>MVFDNQMVRNKLVAFIYSVVGVRRSVDGYVEEGEERRVLPCMHEWVQEELPNLQIFCGGRREVSVSYKGSLHLGYVDLCFSSFHIAGF</sequence>
<dbReference type="EMBL" id="JBBPBN010000005">
    <property type="protein sequence ID" value="KAK9038117.1"/>
    <property type="molecule type" value="Genomic_DNA"/>
</dbReference>
<dbReference type="Proteomes" id="UP001396334">
    <property type="component" value="Unassembled WGS sequence"/>
</dbReference>
<gene>
    <name evidence="1" type="ORF">V6N11_023006</name>
</gene>
<keyword evidence="2" id="KW-1185">Reference proteome</keyword>